<evidence type="ECO:0000313" key="1">
    <source>
        <dbReference type="EMBL" id="QJE96013.1"/>
    </source>
</evidence>
<keyword evidence="2" id="KW-1185">Reference proteome</keyword>
<dbReference type="CDD" id="cd00657">
    <property type="entry name" value="Ferritin_like"/>
    <property type="match status" value="1"/>
</dbReference>
<dbReference type="SUPFAM" id="SSF47240">
    <property type="entry name" value="Ferritin-like"/>
    <property type="match status" value="1"/>
</dbReference>
<dbReference type="AlphaFoldDB" id="A0A858RIY0"/>
<dbReference type="Gene3D" id="1.10.620.20">
    <property type="entry name" value="Ribonucleotide Reductase, subunit A"/>
    <property type="match status" value="1"/>
</dbReference>
<sequence>MNYGDYLTTSEMTRWMLDTDIAWDEIDAAKALAQPELLDRVRESALIESFFPIFTPRVLDLLWDDVTSTAVYSVQLYESYKHFHVFAQYLDAVGYRPIKDEEIVAIRKKNLGLKFDHPSRLLTRYMMSEHFAAHTFFKDSRRCAEPVLAHILSLVAKDEVRHCQFGYELLAMRLAKHPEEIDAVIDEAAHFKHLGELVVPDVPIAEKNDFSAILAINRKIARLTGRKISSTLSEVLA</sequence>
<dbReference type="InterPro" id="IPR009078">
    <property type="entry name" value="Ferritin-like_SF"/>
</dbReference>
<dbReference type="EMBL" id="CP051774">
    <property type="protein sequence ID" value="QJE96013.1"/>
    <property type="molecule type" value="Genomic_DNA"/>
</dbReference>
<dbReference type="KEGG" id="luo:HHL09_09530"/>
<protein>
    <submittedName>
        <fullName evidence="1">Ferritin-like domain-containing protein</fullName>
    </submittedName>
</protein>
<dbReference type="Proteomes" id="UP000501812">
    <property type="component" value="Chromosome"/>
</dbReference>
<organism evidence="1 2">
    <name type="scientific">Luteolibacter luteus</name>
    <dbReference type="NCBI Taxonomy" id="2728835"/>
    <lineage>
        <taxon>Bacteria</taxon>
        <taxon>Pseudomonadati</taxon>
        <taxon>Verrucomicrobiota</taxon>
        <taxon>Verrucomicrobiia</taxon>
        <taxon>Verrucomicrobiales</taxon>
        <taxon>Verrucomicrobiaceae</taxon>
        <taxon>Luteolibacter</taxon>
    </lineage>
</organism>
<reference evidence="1 2" key="1">
    <citation type="submission" date="2020-04" db="EMBL/GenBank/DDBJ databases">
        <title>Luteolibacter sp. G-1-1-1 isolated from soil.</title>
        <authorList>
            <person name="Dahal R.H."/>
        </authorList>
    </citation>
    <scope>NUCLEOTIDE SEQUENCE [LARGE SCALE GENOMIC DNA]</scope>
    <source>
        <strain evidence="1 2">G-1-1-1</strain>
    </source>
</reference>
<accession>A0A858RIY0</accession>
<dbReference type="InterPro" id="IPR012348">
    <property type="entry name" value="RNR-like"/>
</dbReference>
<gene>
    <name evidence="1" type="ORF">HHL09_09530</name>
</gene>
<dbReference type="RefSeq" id="WP_169454326.1">
    <property type="nucleotide sequence ID" value="NZ_CP051774.1"/>
</dbReference>
<name>A0A858RIY0_9BACT</name>
<dbReference type="GO" id="GO:0016491">
    <property type="term" value="F:oxidoreductase activity"/>
    <property type="evidence" value="ECO:0007669"/>
    <property type="project" value="InterPro"/>
</dbReference>
<proteinExistence type="predicted"/>
<evidence type="ECO:0000313" key="2">
    <source>
        <dbReference type="Proteomes" id="UP000501812"/>
    </source>
</evidence>